<proteinExistence type="predicted"/>
<feature type="compositionally biased region" description="Low complexity" evidence="4">
    <location>
        <begin position="202"/>
        <end position="211"/>
    </location>
</feature>
<keyword evidence="2 3" id="KW-0539">Nucleus</keyword>
<dbReference type="SMART" id="SM00398">
    <property type="entry name" value="HMG"/>
    <property type="match status" value="1"/>
</dbReference>
<dbReference type="Proteomes" id="UP001626550">
    <property type="component" value="Unassembled WGS sequence"/>
</dbReference>
<feature type="region of interest" description="Disordered" evidence="4">
    <location>
        <begin position="194"/>
        <end position="218"/>
    </location>
</feature>
<feature type="DNA-binding region" description="HMG box" evidence="3">
    <location>
        <begin position="218"/>
        <end position="286"/>
    </location>
</feature>
<dbReference type="Pfam" id="PF00505">
    <property type="entry name" value="HMG_box"/>
    <property type="match status" value="1"/>
</dbReference>
<feature type="region of interest" description="Disordered" evidence="4">
    <location>
        <begin position="318"/>
        <end position="388"/>
    </location>
</feature>
<evidence type="ECO:0000256" key="4">
    <source>
        <dbReference type="SAM" id="MobiDB-lite"/>
    </source>
</evidence>
<feature type="domain" description="HMG box" evidence="5">
    <location>
        <begin position="218"/>
        <end position="286"/>
    </location>
</feature>
<dbReference type="InterPro" id="IPR036910">
    <property type="entry name" value="HMG_box_dom_sf"/>
</dbReference>
<evidence type="ECO:0000313" key="7">
    <source>
        <dbReference type="Proteomes" id="UP001626550"/>
    </source>
</evidence>
<evidence type="ECO:0000256" key="3">
    <source>
        <dbReference type="PROSITE-ProRule" id="PRU00267"/>
    </source>
</evidence>
<organism evidence="6 7">
    <name type="scientific">Cichlidogyrus casuarinus</name>
    <dbReference type="NCBI Taxonomy" id="1844966"/>
    <lineage>
        <taxon>Eukaryota</taxon>
        <taxon>Metazoa</taxon>
        <taxon>Spiralia</taxon>
        <taxon>Lophotrochozoa</taxon>
        <taxon>Platyhelminthes</taxon>
        <taxon>Monogenea</taxon>
        <taxon>Monopisthocotylea</taxon>
        <taxon>Dactylogyridea</taxon>
        <taxon>Ancyrocephalidae</taxon>
        <taxon>Cichlidogyrus</taxon>
    </lineage>
</organism>
<dbReference type="AlphaFoldDB" id="A0ABD2PU98"/>
<dbReference type="PANTHER" id="PTHR45789:SF2">
    <property type="entry name" value="FI18025P1"/>
    <property type="match status" value="1"/>
</dbReference>
<evidence type="ECO:0000256" key="1">
    <source>
        <dbReference type="ARBA" id="ARBA00023125"/>
    </source>
</evidence>
<feature type="non-terminal residue" evidence="6">
    <location>
        <position position="1"/>
    </location>
</feature>
<dbReference type="InterPro" id="IPR051356">
    <property type="entry name" value="SOX/SOX-like_TF"/>
</dbReference>
<dbReference type="SUPFAM" id="SSF47095">
    <property type="entry name" value="HMG-box"/>
    <property type="match status" value="1"/>
</dbReference>
<accession>A0ABD2PU98</accession>
<dbReference type="EMBL" id="JBJKFK010002497">
    <property type="protein sequence ID" value="KAL3311015.1"/>
    <property type="molecule type" value="Genomic_DNA"/>
</dbReference>
<protein>
    <recommendedName>
        <fullName evidence="5">HMG box domain-containing protein</fullName>
    </recommendedName>
</protein>
<keyword evidence="7" id="KW-1185">Reference proteome</keyword>
<keyword evidence="1 3" id="KW-0238">DNA-binding</keyword>
<dbReference type="GO" id="GO:0003677">
    <property type="term" value="F:DNA binding"/>
    <property type="evidence" value="ECO:0007669"/>
    <property type="project" value="UniProtKB-UniRule"/>
</dbReference>
<feature type="non-terminal residue" evidence="6">
    <location>
        <position position="508"/>
    </location>
</feature>
<evidence type="ECO:0000313" key="6">
    <source>
        <dbReference type="EMBL" id="KAL3311015.1"/>
    </source>
</evidence>
<dbReference type="Gene3D" id="1.10.30.10">
    <property type="entry name" value="High mobility group box domain"/>
    <property type="match status" value="1"/>
</dbReference>
<feature type="compositionally biased region" description="Low complexity" evidence="4">
    <location>
        <begin position="355"/>
        <end position="377"/>
    </location>
</feature>
<name>A0ABD2PU98_9PLAT</name>
<dbReference type="InterPro" id="IPR009071">
    <property type="entry name" value="HMG_box_dom"/>
</dbReference>
<dbReference type="GO" id="GO:0005634">
    <property type="term" value="C:nucleus"/>
    <property type="evidence" value="ECO:0007669"/>
    <property type="project" value="UniProtKB-UniRule"/>
</dbReference>
<reference evidence="6 7" key="1">
    <citation type="submission" date="2024-11" db="EMBL/GenBank/DDBJ databases">
        <title>Adaptive evolution of stress response genes in parasites aligns with host niche diversity.</title>
        <authorList>
            <person name="Hahn C."/>
            <person name="Resl P."/>
        </authorList>
    </citation>
    <scope>NUCLEOTIDE SEQUENCE [LARGE SCALE GENOMIC DNA]</scope>
    <source>
        <strain evidence="6">EGGRZ-B1_66</strain>
        <tissue evidence="6">Body</tissue>
    </source>
</reference>
<evidence type="ECO:0000259" key="5">
    <source>
        <dbReference type="PROSITE" id="PS50118"/>
    </source>
</evidence>
<gene>
    <name evidence="6" type="ORF">Ciccas_010410</name>
</gene>
<evidence type="ECO:0000256" key="2">
    <source>
        <dbReference type="ARBA" id="ARBA00023242"/>
    </source>
</evidence>
<dbReference type="PROSITE" id="PS50118">
    <property type="entry name" value="HMG_BOX_2"/>
    <property type="match status" value="1"/>
</dbReference>
<dbReference type="PANTHER" id="PTHR45789">
    <property type="entry name" value="FI18025P1"/>
    <property type="match status" value="1"/>
</dbReference>
<comment type="caution">
    <text evidence="6">The sequence shown here is derived from an EMBL/GenBank/DDBJ whole genome shotgun (WGS) entry which is preliminary data.</text>
</comment>
<sequence>AKPAKQNRMLISTIKVPCYVSTEIHVPAAAALKQLNMWMTSPCPNCKSAMESGLHSWMQHLSQVHTVPHEWPSSRAQRLTGPAAAKPYTTITESKKKRKLDTVPRPLNSFMVSCPPHVISPPSIPSFPVLMLSEERALFAQSDALSLMKNASKTAELCVQSTTHLRGDNGGALLLDKAIPGGFKAGQTNVAKPEEVPPPAAPHNLHAPADPSTAQGARSMGVNGGNIFAQHIRRNVLCEFGDASNSAISQQLGSLWKSVPRHMRMQYDEEACRLADIHKIEFPGYRYQPKKRGQDCVVDGDPMPLRVSKRAVKQRHLDDATWSYSQRKPRKTDSKSLAKTKKTMKEKNTRKAMKPASNSSANDSAYSSCGSSSASPSLPSPPRQNNKCSLVYTSESSNSFPEYGGLYSPYFPSQDANYKLHSYDVMGNPIEYQFHTYQEMQSFVKNMEHLQSGRNYSGNSCGESSLSTTAATSPQEGEAYARYYGYYDNCSYYSNTSSSTDPFYADSH</sequence>